<name>A0A6A6C9C2_ZASCE</name>
<gene>
    <name evidence="1" type="ORF">M409DRAFT_25829</name>
</gene>
<accession>A0A6A6C9C2</accession>
<dbReference type="GeneID" id="54561120"/>
<organism evidence="1 2">
    <name type="scientific">Zasmidium cellare ATCC 36951</name>
    <dbReference type="NCBI Taxonomy" id="1080233"/>
    <lineage>
        <taxon>Eukaryota</taxon>
        <taxon>Fungi</taxon>
        <taxon>Dikarya</taxon>
        <taxon>Ascomycota</taxon>
        <taxon>Pezizomycotina</taxon>
        <taxon>Dothideomycetes</taxon>
        <taxon>Dothideomycetidae</taxon>
        <taxon>Mycosphaerellales</taxon>
        <taxon>Mycosphaerellaceae</taxon>
        <taxon>Zasmidium</taxon>
    </lineage>
</organism>
<dbReference type="RefSeq" id="XP_033664530.1">
    <property type="nucleotide sequence ID" value="XM_033807848.1"/>
</dbReference>
<sequence length="269" mass="30374">MTNLKHANLLPALGVVYDDMNAAFGCRQVARMAGFVMLSDNVWKLCVRYGSIERTTGLLLEAIADSKLQVRDMRLSDSYCSRALILVMGDPSKAPSLCQSFGSLAYLELNCMYALLPQKKSLDPFLRVLEVSKTLQHLSLFHITGQVKIRDLFAKIATICSRHELKSVKLVNGSVTAGEIRMLLDPHKPTLESLKLDDLDAFNDQSDSYTFRSLYSTLAEDFTLREFTLKDLWEMRTGALEYDVQFEGVEEVRKGLENLTKRTGLFKQD</sequence>
<proteinExistence type="predicted"/>
<dbReference type="EMBL" id="ML993607">
    <property type="protein sequence ID" value="KAF2163641.1"/>
    <property type="molecule type" value="Genomic_DNA"/>
</dbReference>
<evidence type="ECO:0000313" key="1">
    <source>
        <dbReference type="EMBL" id="KAF2163641.1"/>
    </source>
</evidence>
<dbReference type="AlphaFoldDB" id="A0A6A6C9C2"/>
<reference evidence="1" key="1">
    <citation type="journal article" date="2020" name="Stud. Mycol.">
        <title>101 Dothideomycetes genomes: a test case for predicting lifestyles and emergence of pathogens.</title>
        <authorList>
            <person name="Haridas S."/>
            <person name="Albert R."/>
            <person name="Binder M."/>
            <person name="Bloem J."/>
            <person name="Labutti K."/>
            <person name="Salamov A."/>
            <person name="Andreopoulos B."/>
            <person name="Baker S."/>
            <person name="Barry K."/>
            <person name="Bills G."/>
            <person name="Bluhm B."/>
            <person name="Cannon C."/>
            <person name="Castanera R."/>
            <person name="Culley D."/>
            <person name="Daum C."/>
            <person name="Ezra D."/>
            <person name="Gonzalez J."/>
            <person name="Henrissat B."/>
            <person name="Kuo A."/>
            <person name="Liang C."/>
            <person name="Lipzen A."/>
            <person name="Lutzoni F."/>
            <person name="Magnuson J."/>
            <person name="Mondo S."/>
            <person name="Nolan M."/>
            <person name="Ohm R."/>
            <person name="Pangilinan J."/>
            <person name="Park H.-J."/>
            <person name="Ramirez L."/>
            <person name="Alfaro M."/>
            <person name="Sun H."/>
            <person name="Tritt A."/>
            <person name="Yoshinaga Y."/>
            <person name="Zwiers L.-H."/>
            <person name="Turgeon B."/>
            <person name="Goodwin S."/>
            <person name="Spatafora J."/>
            <person name="Crous P."/>
            <person name="Grigoriev I."/>
        </authorList>
    </citation>
    <scope>NUCLEOTIDE SEQUENCE</scope>
    <source>
        <strain evidence="1">ATCC 36951</strain>
    </source>
</reference>
<protein>
    <submittedName>
        <fullName evidence="1">Uncharacterized protein</fullName>
    </submittedName>
</protein>
<evidence type="ECO:0000313" key="2">
    <source>
        <dbReference type="Proteomes" id="UP000799537"/>
    </source>
</evidence>
<dbReference type="Proteomes" id="UP000799537">
    <property type="component" value="Unassembled WGS sequence"/>
</dbReference>
<keyword evidence="2" id="KW-1185">Reference proteome</keyword>